<dbReference type="InterPro" id="IPR046373">
    <property type="entry name" value="Acyl-CoA_Oxase/DH_mid-dom_sf"/>
</dbReference>
<proteinExistence type="inferred from homology"/>
<feature type="domain" description="Acyl-CoA dehydrogenase-like C-terminal" evidence="11">
    <location>
        <begin position="468"/>
        <end position="570"/>
    </location>
</feature>
<dbReference type="Pfam" id="PF00441">
    <property type="entry name" value="Acyl-CoA_dh_1"/>
    <property type="match status" value="1"/>
</dbReference>
<feature type="domain" description="Acyl-CoA dehydrogenase/oxidase C-terminal" evidence="8">
    <location>
        <begin position="255"/>
        <end position="417"/>
    </location>
</feature>
<evidence type="ECO:0000256" key="4">
    <source>
        <dbReference type="ARBA" id="ARBA00022827"/>
    </source>
</evidence>
<dbReference type="EMBL" id="LT629740">
    <property type="protein sequence ID" value="SDR82433.1"/>
    <property type="molecule type" value="Genomic_DNA"/>
</dbReference>
<dbReference type="GO" id="GO:0050660">
    <property type="term" value="F:flavin adenine dinucleotide binding"/>
    <property type="evidence" value="ECO:0007669"/>
    <property type="project" value="InterPro"/>
</dbReference>
<comment type="cofactor">
    <cofactor evidence="1 7">
        <name>FAD</name>
        <dbReference type="ChEBI" id="CHEBI:57692"/>
    </cofactor>
</comment>
<evidence type="ECO:0000256" key="7">
    <source>
        <dbReference type="RuleBase" id="RU362125"/>
    </source>
</evidence>
<dbReference type="InterPro" id="IPR049426">
    <property type="entry name" value="Acyl-CoA-dh-like_C"/>
</dbReference>
<dbReference type="InterPro" id="IPR006089">
    <property type="entry name" value="Acyl-CoA_DH_CS"/>
</dbReference>
<accession>A0A1H1M6L1</accession>
<dbReference type="GO" id="GO:0003995">
    <property type="term" value="F:acyl-CoA dehydrogenase activity"/>
    <property type="evidence" value="ECO:0007669"/>
    <property type="project" value="InterPro"/>
</dbReference>
<evidence type="ECO:0000256" key="6">
    <source>
        <dbReference type="ARBA" id="ARBA00052546"/>
    </source>
</evidence>
<evidence type="ECO:0000313" key="13">
    <source>
        <dbReference type="Proteomes" id="UP000199679"/>
    </source>
</evidence>
<evidence type="ECO:0000259" key="11">
    <source>
        <dbReference type="Pfam" id="PF21263"/>
    </source>
</evidence>
<dbReference type="FunFam" id="1.10.540.10:FF:000001">
    <property type="entry name" value="Very long-chain-specific acyl-CoA dehydrogenase, mitochondrial"/>
    <property type="match status" value="1"/>
</dbReference>
<reference evidence="12 13" key="1">
    <citation type="submission" date="2016-10" db="EMBL/GenBank/DDBJ databases">
        <authorList>
            <person name="de Groot N.N."/>
        </authorList>
    </citation>
    <scope>NUCLEOTIDE SEQUENCE [LARGE SCALE GENOMIC DNA]</scope>
    <source>
        <strain evidence="12 13">MP1X4</strain>
    </source>
</reference>
<dbReference type="Gene3D" id="2.40.110.10">
    <property type="entry name" value="Butyryl-CoA Dehydrogenase, subunit A, domain 2"/>
    <property type="match status" value="1"/>
</dbReference>
<comment type="catalytic activity">
    <reaction evidence="6">
        <text>a 2,3-saturated acyl-CoA + A = a 2,3-dehydroacyl-CoA + AH2</text>
        <dbReference type="Rhea" id="RHEA:48608"/>
        <dbReference type="ChEBI" id="CHEBI:13193"/>
        <dbReference type="ChEBI" id="CHEBI:17499"/>
        <dbReference type="ChEBI" id="CHEBI:60015"/>
        <dbReference type="ChEBI" id="CHEBI:65111"/>
    </reaction>
</comment>
<dbReference type="InterPro" id="IPR006091">
    <property type="entry name" value="Acyl-CoA_Oxase/DH_mid-dom"/>
</dbReference>
<evidence type="ECO:0000256" key="1">
    <source>
        <dbReference type="ARBA" id="ARBA00001974"/>
    </source>
</evidence>
<comment type="similarity">
    <text evidence="2 7">Belongs to the acyl-CoA dehydrogenase family.</text>
</comment>
<dbReference type="InterPro" id="IPR009075">
    <property type="entry name" value="AcylCo_DH/oxidase_C"/>
</dbReference>
<dbReference type="InterPro" id="IPR009100">
    <property type="entry name" value="AcylCoA_DH/oxidase_NM_dom_sf"/>
</dbReference>
<evidence type="ECO:0000256" key="5">
    <source>
        <dbReference type="ARBA" id="ARBA00023002"/>
    </source>
</evidence>
<dbReference type="FunFam" id="1.20.140.10:FF:000019">
    <property type="entry name" value="Acyl-CoA dehydrogenase"/>
    <property type="match status" value="1"/>
</dbReference>
<evidence type="ECO:0000256" key="2">
    <source>
        <dbReference type="ARBA" id="ARBA00009347"/>
    </source>
</evidence>
<keyword evidence="3 7" id="KW-0285">Flavoprotein</keyword>
<dbReference type="RefSeq" id="WP_091380030.1">
    <property type="nucleotide sequence ID" value="NZ_LT629740.1"/>
</dbReference>
<keyword evidence="5 7" id="KW-0560">Oxidoreductase</keyword>
<dbReference type="AlphaFoldDB" id="A0A1H1M6L1"/>
<feature type="domain" description="Acyl-CoA oxidase/dehydrogenase middle" evidence="9">
    <location>
        <begin position="148"/>
        <end position="242"/>
    </location>
</feature>
<keyword evidence="13" id="KW-1185">Reference proteome</keyword>
<evidence type="ECO:0000259" key="10">
    <source>
        <dbReference type="Pfam" id="PF02771"/>
    </source>
</evidence>
<protein>
    <submittedName>
        <fullName evidence="12">Acyl-CoA dehydrogenase</fullName>
    </submittedName>
</protein>
<evidence type="ECO:0000256" key="3">
    <source>
        <dbReference type="ARBA" id="ARBA00022630"/>
    </source>
</evidence>
<dbReference type="FunFam" id="2.40.110.10:FF:000006">
    <property type="entry name" value="very long-chain specific acyl-CoA dehydrogenase, mitochondrial"/>
    <property type="match status" value="1"/>
</dbReference>
<dbReference type="PROSITE" id="PS00072">
    <property type="entry name" value="ACYL_COA_DH_1"/>
    <property type="match status" value="1"/>
</dbReference>
<dbReference type="Pfam" id="PF21263">
    <property type="entry name" value="Acyl-CoA-dh_C"/>
    <property type="match status" value="1"/>
</dbReference>
<evidence type="ECO:0000259" key="9">
    <source>
        <dbReference type="Pfam" id="PF02770"/>
    </source>
</evidence>
<dbReference type="Pfam" id="PF02771">
    <property type="entry name" value="Acyl-CoA_dh_N"/>
    <property type="match status" value="1"/>
</dbReference>
<feature type="domain" description="Acyl-CoA dehydrogenase/oxidase N-terminal" evidence="10">
    <location>
        <begin position="32"/>
        <end position="144"/>
    </location>
</feature>
<dbReference type="PROSITE" id="PS00073">
    <property type="entry name" value="ACYL_COA_DH_2"/>
    <property type="match status" value="1"/>
</dbReference>
<dbReference type="STRING" id="652787.SAMN05216490_0007"/>
<dbReference type="PANTHER" id="PTHR43884:SF12">
    <property type="entry name" value="ISOVALERYL-COA DEHYDROGENASE, MITOCHONDRIAL-RELATED"/>
    <property type="match status" value="1"/>
</dbReference>
<dbReference type="PANTHER" id="PTHR43884">
    <property type="entry name" value="ACYL-COA DEHYDROGENASE"/>
    <property type="match status" value="1"/>
</dbReference>
<dbReference type="InterPro" id="IPR037069">
    <property type="entry name" value="AcylCoA_DH/ox_N_sf"/>
</dbReference>
<dbReference type="InterPro" id="IPR036250">
    <property type="entry name" value="AcylCo_DH-like_C"/>
</dbReference>
<dbReference type="SUPFAM" id="SSF47203">
    <property type="entry name" value="Acyl-CoA dehydrogenase C-terminal domain-like"/>
    <property type="match status" value="1"/>
</dbReference>
<dbReference type="OrthoDB" id="1522475at2"/>
<dbReference type="Proteomes" id="UP000199679">
    <property type="component" value="Chromosome I"/>
</dbReference>
<keyword evidence="4 7" id="KW-0274">FAD</keyword>
<evidence type="ECO:0000313" key="12">
    <source>
        <dbReference type="EMBL" id="SDR82433.1"/>
    </source>
</evidence>
<dbReference type="InterPro" id="IPR013786">
    <property type="entry name" value="AcylCoA_DH/ox_N"/>
</dbReference>
<organism evidence="12 13">
    <name type="scientific">Mucilaginibacter mallensis</name>
    <dbReference type="NCBI Taxonomy" id="652787"/>
    <lineage>
        <taxon>Bacteria</taxon>
        <taxon>Pseudomonadati</taxon>
        <taxon>Bacteroidota</taxon>
        <taxon>Sphingobacteriia</taxon>
        <taxon>Sphingobacteriales</taxon>
        <taxon>Sphingobacteriaceae</taxon>
        <taxon>Mucilaginibacter</taxon>
    </lineage>
</organism>
<dbReference type="Gene3D" id="1.20.140.10">
    <property type="entry name" value="Butyryl-CoA Dehydrogenase, subunit A, domain 3"/>
    <property type="match status" value="2"/>
</dbReference>
<evidence type="ECO:0000259" key="8">
    <source>
        <dbReference type="Pfam" id="PF00441"/>
    </source>
</evidence>
<name>A0A1H1M6L1_MUCMA</name>
<dbReference type="Pfam" id="PF02770">
    <property type="entry name" value="Acyl-CoA_dh_M"/>
    <property type="match status" value="1"/>
</dbReference>
<dbReference type="Gene3D" id="1.10.540.10">
    <property type="entry name" value="Acyl-CoA dehydrogenase/oxidase, N-terminal domain"/>
    <property type="match status" value="1"/>
</dbReference>
<sequence>MSSTEAVKAIKGGEFLIRETSAEDVFIPEEWNEEQLMIAETCTNFLAQHITPNLVRIDEQEEGLMPHLMEEAGALGLLSISIPEEYGGFGKDFKTSMLVTEKLGAGNSFSVAFSAHTGIGTLPILYYGNDEQKAKYIPKLASGEWKGAYCLTEPSSGSDANSGKARAKLTEDGKHYLLNGQKMWITNAGFADIFTVFAKIDNDENLSAFIVEKGFEGITLNPEEHKMGIKGSSTRQVFFNDCKVPVENLLSERQNGFKIAVNILNLGRIKLGGGTVGASKEVTTLAIRYANEREQFGRPISKYGAIRYKLAQSAIRTYASESAIYRASENMEQATEHLVETGMDAIKAKLKGTEQYAIEAAIIKVHASETLNYVVDEGVQIYGGMGYSAEAPMDRAYRDSRINRIFEGTNEINRMLTVDMMLKRAMKGELDLMGPASKVAGELMSIPDFGGSEDEGLFSKEKKYIAGFKKAVLMVAGGAVQKLMQQLGKEQEVLMNLADMLIELYVSESTQLRVEKLVNMRGEEACKEQLDIMRVYINDAAEHIAKSGKEAINAFADGDERRMMLMGLKRFTKTEDFNTTQARRNIAAKLIEENKYCF</sequence>
<dbReference type="SUPFAM" id="SSF56645">
    <property type="entry name" value="Acyl-CoA dehydrogenase NM domain-like"/>
    <property type="match status" value="1"/>
</dbReference>
<gene>
    <name evidence="12" type="ORF">SAMN05216490_0007</name>
</gene>